<organism evidence="1 2">
    <name type="scientific">Pedobacter africanus</name>
    <dbReference type="NCBI Taxonomy" id="151894"/>
    <lineage>
        <taxon>Bacteria</taxon>
        <taxon>Pseudomonadati</taxon>
        <taxon>Bacteroidota</taxon>
        <taxon>Sphingobacteriia</taxon>
        <taxon>Sphingobacteriales</taxon>
        <taxon>Sphingobacteriaceae</taxon>
        <taxon>Pedobacter</taxon>
    </lineage>
</organism>
<accession>A0ACC6KXY8</accession>
<keyword evidence="2" id="KW-1185">Reference proteome</keyword>
<protein>
    <submittedName>
        <fullName evidence="1">GNAT superfamily N-acetyltransferase</fullName>
    </submittedName>
</protein>
<proteinExistence type="predicted"/>
<dbReference type="EMBL" id="JAVDTF010000002">
    <property type="protein sequence ID" value="MDR6783997.1"/>
    <property type="molecule type" value="Genomic_DNA"/>
</dbReference>
<reference evidence="1" key="1">
    <citation type="submission" date="2023-07" db="EMBL/GenBank/DDBJ databases">
        <title>Sorghum-associated microbial communities from plants grown in Nebraska, USA.</title>
        <authorList>
            <person name="Schachtman D."/>
        </authorList>
    </citation>
    <scope>NUCLEOTIDE SEQUENCE</scope>
    <source>
        <strain evidence="1">2697</strain>
    </source>
</reference>
<evidence type="ECO:0000313" key="2">
    <source>
        <dbReference type="Proteomes" id="UP001246858"/>
    </source>
</evidence>
<name>A0ACC6KXY8_9SPHI</name>
<evidence type="ECO:0000313" key="1">
    <source>
        <dbReference type="EMBL" id="MDR6783997.1"/>
    </source>
</evidence>
<gene>
    <name evidence="1" type="ORF">J2X78_002562</name>
</gene>
<dbReference type="Proteomes" id="UP001246858">
    <property type="component" value="Unassembled WGS sequence"/>
</dbReference>
<comment type="caution">
    <text evidence="1">The sequence shown here is derived from an EMBL/GenBank/DDBJ whole genome shotgun (WGS) entry which is preliminary data.</text>
</comment>
<sequence length="147" mass="17018">MIFRTAEHSDIKQMQVVRHLVKENTLSNPDLVPDKDVAYYISEKGKGWVCEVDGQVVGFSIIDLLERSVWALFVDPDFAEKGIGKELHRLMIDWYFQQTKDKVVLGTAPNTRAERFYKLQGWTPVGSYSNGETKFELNFRDWSQSIK</sequence>